<evidence type="ECO:0000313" key="1">
    <source>
        <dbReference type="EMBL" id="PWR73222.1"/>
    </source>
</evidence>
<evidence type="ECO:0000313" key="2">
    <source>
        <dbReference type="Proteomes" id="UP000245657"/>
    </source>
</evidence>
<dbReference type="EMBL" id="QGMY01000003">
    <property type="protein sequence ID" value="PWR73222.1"/>
    <property type="molecule type" value="Genomic_DNA"/>
</dbReference>
<sequence length="144" mass="14229">MVKKVYVPPIVIDLSIEGVTGIGGSLCDTGPSFSDSDCGDGGGYVNTCHVGGWASSSCNDGTSPNYNAVVCNATGSDAAGACWVNGANASGAFSECFSGNSPSLYCGSGSSVKYSQTNGTCNNGSGAGFCNNNGSTQQPFISSS</sequence>
<keyword evidence="2" id="KW-1185">Reference proteome</keyword>
<accession>A0A2V2MZ51</accession>
<reference evidence="1 2" key="1">
    <citation type="submission" date="2018-05" db="EMBL/GenBank/DDBJ databases">
        <title>Draft genome of Methanospirillum lacunae Ki8-1.</title>
        <authorList>
            <person name="Dueholm M.S."/>
            <person name="Nielsen P.H."/>
            <person name="Bakmann L.F."/>
            <person name="Otzen D.E."/>
        </authorList>
    </citation>
    <scope>NUCLEOTIDE SEQUENCE [LARGE SCALE GENOMIC DNA]</scope>
    <source>
        <strain evidence="1 2">Ki8-1</strain>
    </source>
</reference>
<organism evidence="1 2">
    <name type="scientific">Methanospirillum lacunae</name>
    <dbReference type="NCBI Taxonomy" id="668570"/>
    <lineage>
        <taxon>Archaea</taxon>
        <taxon>Methanobacteriati</taxon>
        <taxon>Methanobacteriota</taxon>
        <taxon>Stenosarchaea group</taxon>
        <taxon>Methanomicrobia</taxon>
        <taxon>Methanomicrobiales</taxon>
        <taxon>Methanospirillaceae</taxon>
        <taxon>Methanospirillum</taxon>
    </lineage>
</organism>
<protein>
    <submittedName>
        <fullName evidence="1">Uncharacterized protein</fullName>
    </submittedName>
</protein>
<dbReference type="GeneID" id="97549948"/>
<proteinExistence type="predicted"/>
<dbReference type="RefSeq" id="WP_109967876.1">
    <property type="nucleotide sequence ID" value="NZ_CP176093.1"/>
</dbReference>
<gene>
    <name evidence="1" type="ORF">DK846_05190</name>
</gene>
<dbReference type="AlphaFoldDB" id="A0A2V2MZ51"/>
<dbReference type="Proteomes" id="UP000245657">
    <property type="component" value="Unassembled WGS sequence"/>
</dbReference>
<name>A0A2V2MZ51_9EURY</name>
<comment type="caution">
    <text evidence="1">The sequence shown here is derived from an EMBL/GenBank/DDBJ whole genome shotgun (WGS) entry which is preliminary data.</text>
</comment>